<dbReference type="Pfam" id="PF00990">
    <property type="entry name" value="GGDEF"/>
    <property type="match status" value="1"/>
</dbReference>
<dbReference type="PROSITE" id="PS50887">
    <property type="entry name" value="GGDEF"/>
    <property type="match status" value="1"/>
</dbReference>
<keyword evidence="4" id="KW-1185">Reference proteome</keyword>
<proteinExistence type="predicted"/>
<comment type="caution">
    <text evidence="3">The sequence shown here is derived from an EMBL/GenBank/DDBJ whole genome shotgun (WGS) entry which is preliminary data.</text>
</comment>
<evidence type="ECO:0000313" key="4">
    <source>
        <dbReference type="Proteomes" id="UP001528823"/>
    </source>
</evidence>
<dbReference type="NCBIfam" id="TIGR00254">
    <property type="entry name" value="GGDEF"/>
    <property type="match status" value="1"/>
</dbReference>
<evidence type="ECO:0000259" key="1">
    <source>
        <dbReference type="PROSITE" id="PS50883"/>
    </source>
</evidence>
<dbReference type="InterPro" id="IPR000160">
    <property type="entry name" value="GGDEF_dom"/>
</dbReference>
<reference evidence="3 4" key="1">
    <citation type="submission" date="2022-11" db="EMBL/GenBank/DDBJ databases">
        <title>Spartinivicinus poritis sp. nov., isolated from scleractinian coral Porites lutea.</title>
        <authorList>
            <person name="Zhang G."/>
            <person name="Cai L."/>
            <person name="Wei Q."/>
        </authorList>
    </citation>
    <scope>NUCLEOTIDE SEQUENCE [LARGE SCALE GENOMIC DNA]</scope>
    <source>
        <strain evidence="3 4">A2-2</strain>
    </source>
</reference>
<name>A0ABT5UFW5_9GAMM</name>
<dbReference type="Gene3D" id="3.20.20.450">
    <property type="entry name" value="EAL domain"/>
    <property type="match status" value="1"/>
</dbReference>
<dbReference type="SMART" id="SM00267">
    <property type="entry name" value="GGDEF"/>
    <property type="match status" value="1"/>
</dbReference>
<dbReference type="PROSITE" id="PS50883">
    <property type="entry name" value="EAL"/>
    <property type="match status" value="1"/>
</dbReference>
<sequence>MWRVVRQLRRRKVKILLVGEQPDLFRHLVTLLPSWQHNEPRWQWSHCQSIDELSRSLNYLEPDLVLINYENYERVVAELNDSHPPIVLLCEEATCYQLKQSAIIPPVDFIPYSRLNDDEFIRRTLRYNLEQTKSRRDIKGLTCYDRLTGIANRAWFQETLSEELALLTSDSLLGVILVDLDGFSKVNQTLGHQAGDSLIWQVAERLKQVYSDSGSYIARVNGDEFGLIIPDVNHQAQLILQTKQTLQALADPFFVAGHQVLIGCSIGLACCPVAGSTVDEVLTHAHIALSKAKKQLGNHYVIYEPGLKVDVSDGLLMEAELRQALRRNELQLLYQPRVDSQTGRVSSVEGLLRWHHPQRGLLMPADFIPLAERTNLIVPIGYWVINQACHDINLLDKWGIGDLHVAINLSFQQFKDAKLLATVSHIIKKHQVRPHLLEFELTETAMLQEQADVAAKMKALQQLGINFALDDFGTGFSSFSHIQGLPINTIKIDRSFVKNMLINRGDQVIVGAIIELAHNLSLTVVAEGVETCAQAEWLKMAGCDEMQGFLLSQPLNVEELCQRLVEEQAVRAY</sequence>
<protein>
    <submittedName>
        <fullName evidence="3">EAL domain-containing protein</fullName>
    </submittedName>
</protein>
<dbReference type="InterPro" id="IPR035919">
    <property type="entry name" value="EAL_sf"/>
</dbReference>
<dbReference type="EMBL" id="JAPMOU010000058">
    <property type="protein sequence ID" value="MDE1465281.1"/>
    <property type="molecule type" value="Genomic_DNA"/>
</dbReference>
<organism evidence="3 4">
    <name type="scientific">Spartinivicinus poritis</name>
    <dbReference type="NCBI Taxonomy" id="2994640"/>
    <lineage>
        <taxon>Bacteria</taxon>
        <taxon>Pseudomonadati</taxon>
        <taxon>Pseudomonadota</taxon>
        <taxon>Gammaproteobacteria</taxon>
        <taxon>Oceanospirillales</taxon>
        <taxon>Zooshikellaceae</taxon>
        <taxon>Spartinivicinus</taxon>
    </lineage>
</organism>
<evidence type="ECO:0000313" key="3">
    <source>
        <dbReference type="EMBL" id="MDE1465281.1"/>
    </source>
</evidence>
<dbReference type="SUPFAM" id="SSF55073">
    <property type="entry name" value="Nucleotide cyclase"/>
    <property type="match status" value="1"/>
</dbReference>
<dbReference type="Pfam" id="PF00563">
    <property type="entry name" value="EAL"/>
    <property type="match status" value="1"/>
</dbReference>
<dbReference type="InterPro" id="IPR043128">
    <property type="entry name" value="Rev_trsase/Diguanyl_cyclase"/>
</dbReference>
<dbReference type="PANTHER" id="PTHR44757:SF2">
    <property type="entry name" value="BIOFILM ARCHITECTURE MAINTENANCE PROTEIN MBAA"/>
    <property type="match status" value="1"/>
</dbReference>
<dbReference type="Proteomes" id="UP001528823">
    <property type="component" value="Unassembled WGS sequence"/>
</dbReference>
<dbReference type="InterPro" id="IPR052155">
    <property type="entry name" value="Biofilm_reg_signaling"/>
</dbReference>
<dbReference type="Gene3D" id="3.30.70.270">
    <property type="match status" value="1"/>
</dbReference>
<dbReference type="InterPro" id="IPR001633">
    <property type="entry name" value="EAL_dom"/>
</dbReference>
<dbReference type="CDD" id="cd01948">
    <property type="entry name" value="EAL"/>
    <property type="match status" value="1"/>
</dbReference>
<dbReference type="RefSeq" id="WP_274691590.1">
    <property type="nucleotide sequence ID" value="NZ_JAPMOU010000058.1"/>
</dbReference>
<dbReference type="InterPro" id="IPR029787">
    <property type="entry name" value="Nucleotide_cyclase"/>
</dbReference>
<dbReference type="SUPFAM" id="SSF141868">
    <property type="entry name" value="EAL domain-like"/>
    <property type="match status" value="1"/>
</dbReference>
<feature type="domain" description="GGDEF" evidence="2">
    <location>
        <begin position="171"/>
        <end position="305"/>
    </location>
</feature>
<accession>A0ABT5UFW5</accession>
<dbReference type="SMART" id="SM00052">
    <property type="entry name" value="EAL"/>
    <property type="match status" value="1"/>
</dbReference>
<dbReference type="PANTHER" id="PTHR44757">
    <property type="entry name" value="DIGUANYLATE CYCLASE DGCP"/>
    <property type="match status" value="1"/>
</dbReference>
<gene>
    <name evidence="3" type="ORF">ORQ98_25275</name>
</gene>
<feature type="domain" description="EAL" evidence="1">
    <location>
        <begin position="314"/>
        <end position="568"/>
    </location>
</feature>
<evidence type="ECO:0000259" key="2">
    <source>
        <dbReference type="PROSITE" id="PS50887"/>
    </source>
</evidence>
<dbReference type="CDD" id="cd01949">
    <property type="entry name" value="GGDEF"/>
    <property type="match status" value="1"/>
</dbReference>